<evidence type="ECO:0000256" key="4">
    <source>
        <dbReference type="SAM" id="SignalP"/>
    </source>
</evidence>
<evidence type="ECO:0000313" key="7">
    <source>
        <dbReference type="EMBL" id="KAK0713635.1"/>
    </source>
</evidence>
<reference evidence="7" key="1">
    <citation type="submission" date="2023-06" db="EMBL/GenBank/DDBJ databases">
        <title>Genome-scale phylogeny and comparative genomics of the fungal order Sordariales.</title>
        <authorList>
            <consortium name="Lawrence Berkeley National Laboratory"/>
            <person name="Hensen N."/>
            <person name="Bonometti L."/>
            <person name="Westerberg I."/>
            <person name="Brannstrom I.O."/>
            <person name="Guillou S."/>
            <person name="Cros-Aarteil S."/>
            <person name="Calhoun S."/>
            <person name="Haridas S."/>
            <person name="Kuo A."/>
            <person name="Mondo S."/>
            <person name="Pangilinan J."/>
            <person name="Riley R."/>
            <person name="LaButti K."/>
            <person name="Andreopoulos B."/>
            <person name="Lipzen A."/>
            <person name="Chen C."/>
            <person name="Yanf M."/>
            <person name="Daum C."/>
            <person name="Ng V."/>
            <person name="Clum A."/>
            <person name="Steindorff A."/>
            <person name="Ohm R."/>
            <person name="Martin F."/>
            <person name="Silar P."/>
            <person name="Natvig D."/>
            <person name="Lalanne C."/>
            <person name="Gautier V."/>
            <person name="Ament-velasquez S.L."/>
            <person name="Kruys A."/>
            <person name="Hutchinson M.I."/>
            <person name="Powell A.J."/>
            <person name="Barry K."/>
            <person name="Miller A.N."/>
            <person name="Grigoriev I.V."/>
            <person name="Debuchy R."/>
            <person name="Gladieux P."/>
            <person name="Thoren M.H."/>
            <person name="Johannesson H."/>
        </authorList>
    </citation>
    <scope>NUCLEOTIDE SEQUENCE</scope>
    <source>
        <strain evidence="7">SMH2392-1A</strain>
    </source>
</reference>
<dbReference type="GeneID" id="85330396"/>
<dbReference type="SUPFAM" id="SSF53474">
    <property type="entry name" value="alpha/beta-Hydrolases"/>
    <property type="match status" value="1"/>
</dbReference>
<dbReference type="Pfam" id="PF08386">
    <property type="entry name" value="Abhydrolase_4"/>
    <property type="match status" value="1"/>
</dbReference>
<accession>A0AA40AD67</accession>
<keyword evidence="8" id="KW-1185">Reference proteome</keyword>
<feature type="chain" id="PRO_5041295351" evidence="4">
    <location>
        <begin position="24"/>
        <end position="535"/>
    </location>
</feature>
<feature type="domain" description="Peptidase S33 tripeptidyl aminopeptidase-like C-terminal" evidence="6">
    <location>
        <begin position="438"/>
        <end position="532"/>
    </location>
</feature>
<evidence type="ECO:0000259" key="6">
    <source>
        <dbReference type="Pfam" id="PF08386"/>
    </source>
</evidence>
<dbReference type="EMBL" id="JAUIRO010000005">
    <property type="protein sequence ID" value="KAK0713635.1"/>
    <property type="molecule type" value="Genomic_DNA"/>
</dbReference>
<feature type="signal peptide" evidence="4">
    <location>
        <begin position="1"/>
        <end position="23"/>
    </location>
</feature>
<gene>
    <name evidence="7" type="ORF">B0T26DRAFT_804371</name>
</gene>
<evidence type="ECO:0000259" key="5">
    <source>
        <dbReference type="Pfam" id="PF00561"/>
    </source>
</evidence>
<sequence>MKLFQAWIPLISLSLYHPAQVSSAFTSPQIVLDDSETHGLPINASLVVSGCSSPSVPWTPCPSLPYYGPTIKCATIPVPLDYSAPSGPHVNIGLVCLPATNAPKRKGTIVYLPGGPGNTAAGIVIDAETGANHNQYFDHSKEFYDIVGIDPRGLGRSHPIKCQPADWNSDVTYFPANVGEFNKLVGHYAAVGPKCAAETGPADLISTTNTLTIVHDIEHVRTLLNEPQLTLYGDSYGTFTALTYLEEHAATTRALILDAVVDHTVDTAVRLPRAAAAVEAAFGAWVSWCATSPDCAWRSPEKDIVARFEKLIAVANTSPFLPAPDCLVSLACKSPVSGYDLLLSLQGTLSARAGSDAWKALAARLNAAEHARVADAALALPWAVDDEDSAFTTQTMLCHDFDHGGAGTMFAAVAALIAQAAAAAPHTRGAGIESVVQTACVGWPFGTTFPPRLLRAPPRGHVPPVIFVNAQIDAGTPLAGAENVFRQFGGDANVVFLTRQGVGHGTYRDGSGVIHGLVENFLVKDVLPATGVYKS</sequence>
<dbReference type="InterPro" id="IPR000073">
    <property type="entry name" value="AB_hydrolase_1"/>
</dbReference>
<dbReference type="GO" id="GO:0016787">
    <property type="term" value="F:hydrolase activity"/>
    <property type="evidence" value="ECO:0007669"/>
    <property type="project" value="UniProtKB-KW"/>
</dbReference>
<dbReference type="PANTHER" id="PTHR43248:SF29">
    <property type="entry name" value="TRIPEPTIDYL AMINOPEPTIDASE"/>
    <property type="match status" value="1"/>
</dbReference>
<evidence type="ECO:0000313" key="8">
    <source>
        <dbReference type="Proteomes" id="UP001172101"/>
    </source>
</evidence>
<dbReference type="RefSeq" id="XP_060294958.1">
    <property type="nucleotide sequence ID" value="XM_060447126.1"/>
</dbReference>
<comment type="caution">
    <text evidence="7">The sequence shown here is derived from an EMBL/GenBank/DDBJ whole genome shotgun (WGS) entry which is preliminary data.</text>
</comment>
<dbReference type="InterPro" id="IPR051601">
    <property type="entry name" value="Serine_prot/Carboxylest_S33"/>
</dbReference>
<feature type="domain" description="AB hydrolase-1" evidence="5">
    <location>
        <begin position="108"/>
        <end position="298"/>
    </location>
</feature>
<dbReference type="InterPro" id="IPR029058">
    <property type="entry name" value="AB_hydrolase_fold"/>
</dbReference>
<comment type="similarity">
    <text evidence="1">Belongs to the peptidase S33 family.</text>
</comment>
<dbReference type="Proteomes" id="UP001172101">
    <property type="component" value="Unassembled WGS sequence"/>
</dbReference>
<proteinExistence type="inferred from homology"/>
<evidence type="ECO:0000256" key="3">
    <source>
        <dbReference type="ARBA" id="ARBA00022801"/>
    </source>
</evidence>
<keyword evidence="3 7" id="KW-0378">Hydrolase</keyword>
<dbReference type="InterPro" id="IPR013595">
    <property type="entry name" value="Pept_S33_TAP-like_C"/>
</dbReference>
<dbReference type="AlphaFoldDB" id="A0AA40AD67"/>
<dbReference type="Gene3D" id="3.40.50.1820">
    <property type="entry name" value="alpha/beta hydrolase"/>
    <property type="match status" value="1"/>
</dbReference>
<name>A0AA40AD67_9PEZI</name>
<protein>
    <submittedName>
        <fullName evidence="7">Alpha/Beta hydrolase protein</fullName>
    </submittedName>
</protein>
<organism evidence="7 8">
    <name type="scientific">Lasiosphaeria miniovina</name>
    <dbReference type="NCBI Taxonomy" id="1954250"/>
    <lineage>
        <taxon>Eukaryota</taxon>
        <taxon>Fungi</taxon>
        <taxon>Dikarya</taxon>
        <taxon>Ascomycota</taxon>
        <taxon>Pezizomycotina</taxon>
        <taxon>Sordariomycetes</taxon>
        <taxon>Sordariomycetidae</taxon>
        <taxon>Sordariales</taxon>
        <taxon>Lasiosphaeriaceae</taxon>
        <taxon>Lasiosphaeria</taxon>
    </lineage>
</organism>
<keyword evidence="2 4" id="KW-0732">Signal</keyword>
<dbReference type="PANTHER" id="PTHR43248">
    <property type="entry name" value="2-SUCCINYL-6-HYDROXY-2,4-CYCLOHEXADIENE-1-CARBOXYLATE SYNTHASE"/>
    <property type="match status" value="1"/>
</dbReference>
<evidence type="ECO:0000256" key="1">
    <source>
        <dbReference type="ARBA" id="ARBA00010088"/>
    </source>
</evidence>
<dbReference type="Pfam" id="PF00561">
    <property type="entry name" value="Abhydrolase_1"/>
    <property type="match status" value="1"/>
</dbReference>
<evidence type="ECO:0000256" key="2">
    <source>
        <dbReference type="ARBA" id="ARBA00022729"/>
    </source>
</evidence>